<keyword evidence="1" id="KW-0378">Hydrolase</keyword>
<dbReference type="Proteomes" id="UP000320582">
    <property type="component" value="Unassembled WGS sequence"/>
</dbReference>
<dbReference type="InterPro" id="IPR035965">
    <property type="entry name" value="PAS-like_dom_sf"/>
</dbReference>
<proteinExistence type="predicted"/>
<reference evidence="5 6" key="1">
    <citation type="submission" date="2019-06" db="EMBL/GenBank/DDBJ databases">
        <title>Genomic Encyclopedia of Archaeal and Bacterial Type Strains, Phase II (KMG-II): from individual species to whole genera.</title>
        <authorList>
            <person name="Goeker M."/>
        </authorList>
    </citation>
    <scope>NUCLEOTIDE SEQUENCE [LARGE SCALE GENOMIC DNA]</scope>
    <source>
        <strain evidence="5 6">DSM 18423</strain>
    </source>
</reference>
<dbReference type="SUPFAM" id="SSF55785">
    <property type="entry name" value="PYP-like sensor domain (PAS domain)"/>
    <property type="match status" value="1"/>
</dbReference>
<dbReference type="InterPro" id="IPR052016">
    <property type="entry name" value="Bact_Sigma-Reg"/>
</dbReference>
<dbReference type="InterPro" id="IPR001932">
    <property type="entry name" value="PPM-type_phosphatase-like_dom"/>
</dbReference>
<dbReference type="SUPFAM" id="SSF52172">
    <property type="entry name" value="CheY-like"/>
    <property type="match status" value="1"/>
</dbReference>
<dbReference type="InterPro" id="IPR036457">
    <property type="entry name" value="PPM-type-like_dom_sf"/>
</dbReference>
<evidence type="ECO:0000313" key="5">
    <source>
        <dbReference type="EMBL" id="TQM92077.1"/>
    </source>
</evidence>
<evidence type="ECO:0000259" key="4">
    <source>
        <dbReference type="PROSITE" id="PS50110"/>
    </source>
</evidence>
<dbReference type="Gene3D" id="3.30.450.20">
    <property type="entry name" value="PAS domain"/>
    <property type="match status" value="1"/>
</dbReference>
<dbReference type="AlphaFoldDB" id="A0A543KAJ9"/>
<dbReference type="PANTHER" id="PTHR43156">
    <property type="entry name" value="STAGE II SPORULATION PROTEIN E-RELATED"/>
    <property type="match status" value="1"/>
</dbReference>
<dbReference type="Pfam" id="PF07228">
    <property type="entry name" value="SpoIIE"/>
    <property type="match status" value="1"/>
</dbReference>
<keyword evidence="6" id="KW-1185">Reference proteome</keyword>
<dbReference type="Gene3D" id="6.10.250.690">
    <property type="match status" value="1"/>
</dbReference>
<dbReference type="EMBL" id="VFPT01000001">
    <property type="protein sequence ID" value="TQM92077.1"/>
    <property type="molecule type" value="Genomic_DNA"/>
</dbReference>
<feature type="domain" description="Response regulatory" evidence="4">
    <location>
        <begin position="1"/>
        <end position="40"/>
    </location>
</feature>
<comment type="caution">
    <text evidence="5">The sequence shown here is derived from an EMBL/GenBank/DDBJ whole genome shotgun (WGS) entry which is preliminary data.</text>
</comment>
<dbReference type="InterPro" id="IPR011006">
    <property type="entry name" value="CheY-like_superfamily"/>
</dbReference>
<dbReference type="PROSITE" id="PS50110">
    <property type="entry name" value="RESPONSE_REGULATORY"/>
    <property type="match status" value="1"/>
</dbReference>
<dbReference type="PANTHER" id="PTHR43156:SF2">
    <property type="entry name" value="STAGE II SPORULATION PROTEIN E"/>
    <property type="match status" value="1"/>
</dbReference>
<dbReference type="GO" id="GO:0000160">
    <property type="term" value="P:phosphorelay signal transduction system"/>
    <property type="evidence" value="ECO:0007669"/>
    <property type="project" value="InterPro"/>
</dbReference>
<accession>A0A543KAJ9</accession>
<keyword evidence="3" id="KW-0175">Coiled coil</keyword>
<evidence type="ECO:0000256" key="2">
    <source>
        <dbReference type="PROSITE-ProRule" id="PRU00169"/>
    </source>
</evidence>
<dbReference type="SMART" id="SM00331">
    <property type="entry name" value="PP2C_SIG"/>
    <property type="match status" value="1"/>
</dbReference>
<dbReference type="InterPro" id="IPR001789">
    <property type="entry name" value="Sig_transdc_resp-reg_receiver"/>
</dbReference>
<evidence type="ECO:0000256" key="3">
    <source>
        <dbReference type="SAM" id="Coils"/>
    </source>
</evidence>
<dbReference type="Gene3D" id="3.60.40.10">
    <property type="entry name" value="PPM-type phosphatase domain"/>
    <property type="match status" value="1"/>
</dbReference>
<gene>
    <name evidence="5" type="ORF">BD293_0665</name>
</gene>
<comment type="caution">
    <text evidence="2">Lacks conserved residue(s) required for the propagation of feature annotation.</text>
</comment>
<protein>
    <submittedName>
        <fullName evidence="5">Serine phosphatase RsbU (Regulator of sigma subunit)</fullName>
    </submittedName>
</protein>
<feature type="coiled-coil region" evidence="3">
    <location>
        <begin position="173"/>
        <end position="214"/>
    </location>
</feature>
<name>A0A543KAJ9_9RHOB</name>
<sequence length="478" mass="53333">MLTSKNDKNAVAEGLDVGADDFLSKPVSPLELRARITAGERLLAMEREVRTARGQLLAAVEALDDGFVYFDADDRLVLANRKYGELYQIDPAILVKGARFEDLLRHNLAQGRYPDAIGREEDWLRHRLERFRNTGRSSQRLSDGRVLQIVERRTDDGGRVGLRVDVTELSLARENARNSEARALQQNRDLRAALDELQNLYDAIDRDLMEARKLQHSLIRKRQHDFDGSTLSLLLKSSGHVGGDMVGTFIISTARIGIYAIDVSGHGVAAAMLGARIAGLFSGGEHQQNIVLIRDPKTGKSKAYDPHDVAARINELMLDEFETETYLTIAYADIDLQTGKMRLVQAGHPHPVIQRADGRVEFIGDGGLPIGLIPNARFATIEAQLMPGDRLLLYSDGVTECINRNSEEFGEDGLRATLVKLAKVKGTDFVDALKWELMHWSGKDEFDDDVSGALLEFNHATYLTEPPSRYYRGVRIEE</sequence>
<dbReference type="GO" id="GO:0016791">
    <property type="term" value="F:phosphatase activity"/>
    <property type="evidence" value="ECO:0007669"/>
    <property type="project" value="TreeGrafter"/>
</dbReference>
<evidence type="ECO:0000256" key="1">
    <source>
        <dbReference type="ARBA" id="ARBA00022801"/>
    </source>
</evidence>
<organism evidence="5 6">
    <name type="scientific">Roseinatronobacter monicus</name>
    <dbReference type="NCBI Taxonomy" id="393481"/>
    <lineage>
        <taxon>Bacteria</taxon>
        <taxon>Pseudomonadati</taxon>
        <taxon>Pseudomonadota</taxon>
        <taxon>Alphaproteobacteria</taxon>
        <taxon>Rhodobacterales</taxon>
        <taxon>Paracoccaceae</taxon>
        <taxon>Roseinatronobacter</taxon>
    </lineage>
</organism>
<dbReference type="Pfam" id="PF12860">
    <property type="entry name" value="PAS_7"/>
    <property type="match status" value="1"/>
</dbReference>
<evidence type="ECO:0000313" key="6">
    <source>
        <dbReference type="Proteomes" id="UP000320582"/>
    </source>
</evidence>